<proteinExistence type="predicted"/>
<evidence type="ECO:0000259" key="7">
    <source>
        <dbReference type="PROSITE" id="PS50950"/>
    </source>
</evidence>
<dbReference type="GO" id="GO:0006357">
    <property type="term" value="P:regulation of transcription by RNA polymerase II"/>
    <property type="evidence" value="ECO:0007669"/>
    <property type="project" value="TreeGrafter"/>
</dbReference>
<evidence type="ECO:0000313" key="9">
    <source>
        <dbReference type="Proteomes" id="UP000327044"/>
    </source>
</evidence>
<feature type="compositionally biased region" description="Polar residues" evidence="6">
    <location>
        <begin position="95"/>
        <end position="124"/>
    </location>
</feature>
<name>A0A5N4AWY9_PHOPY</name>
<keyword evidence="3" id="KW-0862">Zinc</keyword>
<feature type="compositionally biased region" description="Low complexity" evidence="6">
    <location>
        <begin position="125"/>
        <end position="134"/>
    </location>
</feature>
<dbReference type="GO" id="GO:0000978">
    <property type="term" value="F:RNA polymerase II cis-regulatory region sequence-specific DNA binding"/>
    <property type="evidence" value="ECO:0007669"/>
    <property type="project" value="TreeGrafter"/>
</dbReference>
<dbReference type="PROSITE" id="PS50950">
    <property type="entry name" value="ZF_THAP"/>
    <property type="match status" value="1"/>
</dbReference>
<organism evidence="8 9">
    <name type="scientific">Photinus pyralis</name>
    <name type="common">Common eastern firefly</name>
    <name type="synonym">Lampyris pyralis</name>
    <dbReference type="NCBI Taxonomy" id="7054"/>
    <lineage>
        <taxon>Eukaryota</taxon>
        <taxon>Metazoa</taxon>
        <taxon>Ecdysozoa</taxon>
        <taxon>Arthropoda</taxon>
        <taxon>Hexapoda</taxon>
        <taxon>Insecta</taxon>
        <taxon>Pterygota</taxon>
        <taxon>Neoptera</taxon>
        <taxon>Endopterygota</taxon>
        <taxon>Coleoptera</taxon>
        <taxon>Polyphaga</taxon>
        <taxon>Elateriformia</taxon>
        <taxon>Elateroidea</taxon>
        <taxon>Lampyridae</taxon>
        <taxon>Lampyrinae</taxon>
        <taxon>Photinus</taxon>
    </lineage>
</organism>
<dbReference type="InterPro" id="IPR006612">
    <property type="entry name" value="THAP_Znf"/>
</dbReference>
<dbReference type="SMART" id="SM00980">
    <property type="entry name" value="THAP"/>
    <property type="match status" value="1"/>
</dbReference>
<dbReference type="GO" id="GO:0003700">
    <property type="term" value="F:DNA-binding transcription factor activity"/>
    <property type="evidence" value="ECO:0007669"/>
    <property type="project" value="TreeGrafter"/>
</dbReference>
<dbReference type="PANTHER" id="PTHR46600:SF7">
    <property type="entry name" value="SI:DKEY-228B2.6-RELATED"/>
    <property type="match status" value="1"/>
</dbReference>
<dbReference type="EMBL" id="VVIM01000002">
    <property type="protein sequence ID" value="KAB0801875.1"/>
    <property type="molecule type" value="Genomic_DNA"/>
</dbReference>
<evidence type="ECO:0000256" key="4">
    <source>
        <dbReference type="ARBA" id="ARBA00023125"/>
    </source>
</evidence>
<keyword evidence="9" id="KW-1185">Reference proteome</keyword>
<keyword evidence="4 5" id="KW-0238">DNA-binding</keyword>
<comment type="caution">
    <text evidence="8">The sequence shown here is derived from an EMBL/GenBank/DDBJ whole genome shotgun (WGS) entry which is preliminary data.</text>
</comment>
<evidence type="ECO:0000313" key="8">
    <source>
        <dbReference type="EMBL" id="KAB0801875.1"/>
    </source>
</evidence>
<dbReference type="AlphaFoldDB" id="A0A5N4AWY9"/>
<feature type="domain" description="THAP-type" evidence="7">
    <location>
        <begin position="1"/>
        <end position="82"/>
    </location>
</feature>
<evidence type="ECO:0000256" key="6">
    <source>
        <dbReference type="SAM" id="MobiDB-lite"/>
    </source>
</evidence>
<dbReference type="PANTHER" id="PTHR46600">
    <property type="entry name" value="THAP DOMAIN-CONTAINING"/>
    <property type="match status" value="1"/>
</dbReference>
<dbReference type="GO" id="GO:0005634">
    <property type="term" value="C:nucleus"/>
    <property type="evidence" value="ECO:0007669"/>
    <property type="project" value="TreeGrafter"/>
</dbReference>
<keyword evidence="1" id="KW-0479">Metal-binding</keyword>
<evidence type="ECO:0000256" key="1">
    <source>
        <dbReference type="ARBA" id="ARBA00022723"/>
    </source>
</evidence>
<evidence type="ECO:0000256" key="2">
    <source>
        <dbReference type="ARBA" id="ARBA00022771"/>
    </source>
</evidence>
<gene>
    <name evidence="8" type="ORF">PPYR_04061</name>
</gene>
<sequence>MTCTVESCKNIRRFKPEGVTFHRLPRDSGKLEQWLHILGKDNLLDLESTKYKLICSKHFERNCFIIKNGKKYLVPSAVPSLRLSSTPSRREKEGLSSSNTLQSSIDSSRASTSGVGQISEINRFSSSTGSSSNASRKRRRKILIVQRDHSYK</sequence>
<dbReference type="InterPro" id="IPR038441">
    <property type="entry name" value="THAP_Znf_sf"/>
</dbReference>
<accession>A0A5N4AWY9</accession>
<dbReference type="Pfam" id="PF05485">
    <property type="entry name" value="THAP"/>
    <property type="match status" value="1"/>
</dbReference>
<dbReference type="Gene3D" id="6.20.210.20">
    <property type="entry name" value="THAP domain"/>
    <property type="match status" value="1"/>
</dbReference>
<evidence type="ECO:0000256" key="3">
    <source>
        <dbReference type="ARBA" id="ARBA00022833"/>
    </source>
</evidence>
<dbReference type="InParanoid" id="A0A5N4AWY9"/>
<reference evidence="8 9" key="1">
    <citation type="journal article" date="2018" name="Elife">
        <title>Firefly genomes illuminate parallel origins of bioluminescence in beetles.</title>
        <authorList>
            <person name="Fallon T.R."/>
            <person name="Lower S.E."/>
            <person name="Chang C.H."/>
            <person name="Bessho-Uehara M."/>
            <person name="Martin G.J."/>
            <person name="Bewick A.J."/>
            <person name="Behringer M."/>
            <person name="Debat H.J."/>
            <person name="Wong I."/>
            <person name="Day J.C."/>
            <person name="Suvorov A."/>
            <person name="Silva C.J."/>
            <person name="Stanger-Hall K.F."/>
            <person name="Hall D.W."/>
            <person name="Schmitz R.J."/>
            <person name="Nelson D.R."/>
            <person name="Lewis S.M."/>
            <person name="Shigenobu S."/>
            <person name="Bybee S.M."/>
            <person name="Larracuente A.M."/>
            <person name="Oba Y."/>
            <person name="Weng J.K."/>
        </authorList>
    </citation>
    <scope>NUCLEOTIDE SEQUENCE [LARGE SCALE GENOMIC DNA]</scope>
    <source>
        <strain evidence="8">1611_PpyrPB1</strain>
        <tissue evidence="8">Whole body</tissue>
    </source>
</reference>
<keyword evidence="2 5" id="KW-0863">Zinc-finger</keyword>
<evidence type="ECO:0000256" key="5">
    <source>
        <dbReference type="PROSITE-ProRule" id="PRU00309"/>
    </source>
</evidence>
<protein>
    <recommendedName>
        <fullName evidence="7">THAP-type domain-containing protein</fullName>
    </recommendedName>
</protein>
<feature type="region of interest" description="Disordered" evidence="6">
    <location>
        <begin position="83"/>
        <end position="152"/>
    </location>
</feature>
<dbReference type="InterPro" id="IPR026516">
    <property type="entry name" value="THAP1/10"/>
</dbReference>
<dbReference type="Proteomes" id="UP000327044">
    <property type="component" value="Unassembled WGS sequence"/>
</dbReference>
<dbReference type="SUPFAM" id="SSF57716">
    <property type="entry name" value="Glucocorticoid receptor-like (DNA-binding domain)"/>
    <property type="match status" value="1"/>
</dbReference>
<dbReference type="SMART" id="SM00692">
    <property type="entry name" value="DM3"/>
    <property type="match status" value="1"/>
</dbReference>
<dbReference type="GO" id="GO:0008270">
    <property type="term" value="F:zinc ion binding"/>
    <property type="evidence" value="ECO:0007669"/>
    <property type="project" value="UniProtKB-KW"/>
</dbReference>